<keyword evidence="3" id="KW-1185">Reference proteome</keyword>
<evidence type="ECO:0000313" key="2">
    <source>
        <dbReference type="EMBL" id="GMF10112.1"/>
    </source>
</evidence>
<feature type="region of interest" description="Disordered" evidence="1">
    <location>
        <begin position="69"/>
        <end position="108"/>
    </location>
</feature>
<dbReference type="Proteomes" id="UP001165083">
    <property type="component" value="Unassembled WGS sequence"/>
</dbReference>
<proteinExistence type="predicted"/>
<evidence type="ECO:0000313" key="3">
    <source>
        <dbReference type="Proteomes" id="UP001165083"/>
    </source>
</evidence>
<protein>
    <submittedName>
        <fullName evidence="2">Unnamed protein product</fullName>
    </submittedName>
</protein>
<dbReference type="AlphaFoldDB" id="A0A9W6TC37"/>
<sequence>MPRQLQPQQLLTPVPSDIAISDAIAPLPITEIAAAAGIVRQDTFEAAELGADPRAMQRVAVTAAAAARGGGAVRLHQGQDLAGRAQPTQGPAQWQLRRGHGHHPHASG</sequence>
<comment type="caution">
    <text evidence="2">The sequence shown here is derived from an EMBL/GenBank/DDBJ whole genome shotgun (WGS) entry which is preliminary data.</text>
</comment>
<feature type="compositionally biased region" description="Basic residues" evidence="1">
    <location>
        <begin position="97"/>
        <end position="108"/>
    </location>
</feature>
<name>A0A9W6TC37_9STRA</name>
<reference evidence="2" key="1">
    <citation type="submission" date="2023-04" db="EMBL/GenBank/DDBJ databases">
        <title>Phytophthora lilii NBRC 32176.</title>
        <authorList>
            <person name="Ichikawa N."/>
            <person name="Sato H."/>
            <person name="Tonouchi N."/>
        </authorList>
    </citation>
    <scope>NUCLEOTIDE SEQUENCE</scope>
    <source>
        <strain evidence="2">NBRC 32176</strain>
    </source>
</reference>
<organism evidence="2 3">
    <name type="scientific">Phytophthora lilii</name>
    <dbReference type="NCBI Taxonomy" id="2077276"/>
    <lineage>
        <taxon>Eukaryota</taxon>
        <taxon>Sar</taxon>
        <taxon>Stramenopiles</taxon>
        <taxon>Oomycota</taxon>
        <taxon>Peronosporomycetes</taxon>
        <taxon>Peronosporales</taxon>
        <taxon>Peronosporaceae</taxon>
        <taxon>Phytophthora</taxon>
    </lineage>
</organism>
<accession>A0A9W6TC37</accession>
<dbReference type="EMBL" id="BSXW01000031">
    <property type="protein sequence ID" value="GMF10112.1"/>
    <property type="molecule type" value="Genomic_DNA"/>
</dbReference>
<gene>
    <name evidence="2" type="ORF">Plil01_000095700</name>
</gene>
<evidence type="ECO:0000256" key="1">
    <source>
        <dbReference type="SAM" id="MobiDB-lite"/>
    </source>
</evidence>